<evidence type="ECO:0000259" key="7">
    <source>
        <dbReference type="Pfam" id="PF00849"/>
    </source>
</evidence>
<sequence length="500" mass="52839">MSWCLLLHGRRAQPVLQTCHGVRHFISSVEPDGQRWSSSAVADKWSAAFYISPPVSKLHGADPPTALAWLRRRGPGLPNGLLQRLFRLRKVLCLQPGDAGVAQPKRTAADALLPEGARLLLPKVFAASAPVLAGHSAEAAASYRVSALAAELRARVLYRDEELLVLDKPPGLASQGGLGVDVSLDAALPLLCFGSDEMPRLVHRLDRAVSGAIVVARTPDAAAWLSAALARPALTLQGGGSMRASRPGGVSMRKLYWAVVEGAQALPAAGEVCAAMPSSAGAEAAGDSLAWLELEPITGRKHQLRLHCAGELGAPILGDGRYGRARDAAAAAAAPPAVGAAAEALQLHCRQIIIERPGTPAITAMAPLPKHMAALFQALGWSAASQPYRPWNPDEHGPRGREARNRWLETVYKQKDGGRGRYAGAAGSCARVEAGAGLRDAGRRRGSGEERHEGDGLGESADRWGMPDSWGTDAGRRKRDWRGARPAECRDSPTKLGAAE</sequence>
<dbReference type="PANTHER" id="PTHR21600:SF81">
    <property type="entry name" value="21S RRNA PSEUDOURIDINE(2819) SYNTHASE"/>
    <property type="match status" value="1"/>
</dbReference>
<evidence type="ECO:0000256" key="2">
    <source>
        <dbReference type="ARBA" id="ARBA00004173"/>
    </source>
</evidence>
<evidence type="ECO:0000256" key="3">
    <source>
        <dbReference type="ARBA" id="ARBA00010876"/>
    </source>
</evidence>
<evidence type="ECO:0000256" key="1">
    <source>
        <dbReference type="ARBA" id="ARBA00000073"/>
    </source>
</evidence>
<comment type="caution">
    <text evidence="8">The sequence shown here is derived from an EMBL/GenBank/DDBJ whole genome shotgun (WGS) entry which is preliminary data.</text>
</comment>
<feature type="compositionally biased region" description="Basic and acidic residues" evidence="6">
    <location>
        <begin position="481"/>
        <end position="493"/>
    </location>
</feature>
<dbReference type="GO" id="GO:0005739">
    <property type="term" value="C:mitochondrion"/>
    <property type="evidence" value="ECO:0007669"/>
    <property type="project" value="UniProtKB-SubCell"/>
</dbReference>
<organism evidence="8 9">
    <name type="scientific">Elliptochloris bilobata</name>
    <dbReference type="NCBI Taxonomy" id="381761"/>
    <lineage>
        <taxon>Eukaryota</taxon>
        <taxon>Viridiplantae</taxon>
        <taxon>Chlorophyta</taxon>
        <taxon>core chlorophytes</taxon>
        <taxon>Trebouxiophyceae</taxon>
        <taxon>Trebouxiophyceae incertae sedis</taxon>
        <taxon>Elliptochloris clade</taxon>
        <taxon>Elliptochloris</taxon>
    </lineage>
</organism>
<dbReference type="EMBL" id="JALJOU010000026">
    <property type="protein sequence ID" value="KAK9836186.1"/>
    <property type="molecule type" value="Genomic_DNA"/>
</dbReference>
<dbReference type="CDD" id="cd02869">
    <property type="entry name" value="PseudoU_synth_RluA_like"/>
    <property type="match status" value="1"/>
</dbReference>
<feature type="region of interest" description="Disordered" evidence="6">
    <location>
        <begin position="438"/>
        <end position="500"/>
    </location>
</feature>
<dbReference type="GO" id="GO:0003723">
    <property type="term" value="F:RNA binding"/>
    <property type="evidence" value="ECO:0007669"/>
    <property type="project" value="InterPro"/>
</dbReference>
<evidence type="ECO:0000256" key="4">
    <source>
        <dbReference type="ARBA" id="ARBA00023128"/>
    </source>
</evidence>
<comment type="catalytic activity">
    <reaction evidence="1">
        <text>a uridine in RNA = a pseudouridine in RNA</text>
        <dbReference type="Rhea" id="RHEA:48348"/>
        <dbReference type="Rhea" id="RHEA-COMP:12068"/>
        <dbReference type="Rhea" id="RHEA-COMP:12069"/>
        <dbReference type="ChEBI" id="CHEBI:65314"/>
        <dbReference type="ChEBI" id="CHEBI:65315"/>
    </reaction>
</comment>
<evidence type="ECO:0000313" key="9">
    <source>
        <dbReference type="Proteomes" id="UP001445335"/>
    </source>
</evidence>
<dbReference type="InterPro" id="IPR050188">
    <property type="entry name" value="RluA_PseudoU_synthase"/>
</dbReference>
<dbReference type="InterPro" id="IPR006145">
    <property type="entry name" value="PsdUridine_synth_RsuA/RluA"/>
</dbReference>
<feature type="compositionally biased region" description="Basic and acidic residues" evidence="6">
    <location>
        <begin position="440"/>
        <end position="455"/>
    </location>
</feature>
<name>A0AAW1RSN1_9CHLO</name>
<dbReference type="AlphaFoldDB" id="A0AAW1RSN1"/>
<evidence type="ECO:0000313" key="8">
    <source>
        <dbReference type="EMBL" id="KAK9836186.1"/>
    </source>
</evidence>
<dbReference type="InterPro" id="IPR020103">
    <property type="entry name" value="PsdUridine_synth_cat_dom_sf"/>
</dbReference>
<dbReference type="Proteomes" id="UP001445335">
    <property type="component" value="Unassembled WGS sequence"/>
</dbReference>
<dbReference type="SUPFAM" id="SSF55120">
    <property type="entry name" value="Pseudouridine synthase"/>
    <property type="match status" value="1"/>
</dbReference>
<dbReference type="GO" id="GO:0000455">
    <property type="term" value="P:enzyme-directed rRNA pseudouridine synthesis"/>
    <property type="evidence" value="ECO:0007669"/>
    <property type="project" value="TreeGrafter"/>
</dbReference>
<reference evidence="8 9" key="1">
    <citation type="journal article" date="2024" name="Nat. Commun.">
        <title>Phylogenomics reveals the evolutionary origins of lichenization in chlorophyte algae.</title>
        <authorList>
            <person name="Puginier C."/>
            <person name="Libourel C."/>
            <person name="Otte J."/>
            <person name="Skaloud P."/>
            <person name="Haon M."/>
            <person name="Grisel S."/>
            <person name="Petersen M."/>
            <person name="Berrin J.G."/>
            <person name="Delaux P.M."/>
            <person name="Dal Grande F."/>
            <person name="Keller J."/>
        </authorList>
    </citation>
    <scope>NUCLEOTIDE SEQUENCE [LARGE SCALE GENOMIC DNA]</scope>
    <source>
        <strain evidence="8 9">SAG 245.80</strain>
    </source>
</reference>
<keyword evidence="9" id="KW-1185">Reference proteome</keyword>
<comment type="subcellular location">
    <subcellularLocation>
        <location evidence="2">Mitochondrion</location>
    </subcellularLocation>
</comment>
<gene>
    <name evidence="8" type="ORF">WJX81_007549</name>
</gene>
<protein>
    <recommendedName>
        <fullName evidence="7">Pseudouridine synthase RsuA/RluA-like domain-containing protein</fullName>
    </recommendedName>
</protein>
<dbReference type="Pfam" id="PF00849">
    <property type="entry name" value="PseudoU_synth_2"/>
    <property type="match status" value="1"/>
</dbReference>
<keyword evidence="5" id="KW-0413">Isomerase</keyword>
<dbReference type="InterPro" id="IPR006224">
    <property type="entry name" value="PsdUridine_synth_RluA-like_CS"/>
</dbReference>
<accession>A0AAW1RSN1</accession>
<evidence type="ECO:0000256" key="5">
    <source>
        <dbReference type="ARBA" id="ARBA00023235"/>
    </source>
</evidence>
<evidence type="ECO:0000256" key="6">
    <source>
        <dbReference type="SAM" id="MobiDB-lite"/>
    </source>
</evidence>
<proteinExistence type="inferred from homology"/>
<keyword evidence="4" id="KW-0496">Mitochondrion</keyword>
<dbReference type="PROSITE" id="PS01129">
    <property type="entry name" value="PSI_RLU"/>
    <property type="match status" value="1"/>
</dbReference>
<feature type="domain" description="Pseudouridine synthase RsuA/RluA-like" evidence="7">
    <location>
        <begin position="163"/>
        <end position="309"/>
    </location>
</feature>
<comment type="similarity">
    <text evidence="3">Belongs to the pseudouridine synthase RluA family.</text>
</comment>
<dbReference type="PANTHER" id="PTHR21600">
    <property type="entry name" value="MITOCHONDRIAL RNA PSEUDOURIDINE SYNTHASE"/>
    <property type="match status" value="1"/>
</dbReference>
<dbReference type="Gene3D" id="3.30.2350.10">
    <property type="entry name" value="Pseudouridine synthase"/>
    <property type="match status" value="2"/>
</dbReference>
<dbReference type="GO" id="GO:0009982">
    <property type="term" value="F:pseudouridine synthase activity"/>
    <property type="evidence" value="ECO:0007669"/>
    <property type="project" value="InterPro"/>
</dbReference>